<feature type="transmembrane region" description="Helical" evidence="6">
    <location>
        <begin position="215"/>
        <end position="239"/>
    </location>
</feature>
<feature type="transmembrane region" description="Helical" evidence="6">
    <location>
        <begin position="98"/>
        <end position="121"/>
    </location>
</feature>
<evidence type="ECO:0000256" key="2">
    <source>
        <dbReference type="ARBA" id="ARBA00022692"/>
    </source>
</evidence>
<proteinExistence type="inferred from homology"/>
<evidence type="ECO:0000256" key="1">
    <source>
        <dbReference type="ARBA" id="ARBA00004141"/>
    </source>
</evidence>
<dbReference type="AlphaFoldDB" id="A0A225AEI5"/>
<keyword evidence="3 6" id="KW-1133">Transmembrane helix</keyword>
<evidence type="ECO:0000256" key="6">
    <source>
        <dbReference type="SAM" id="Phobius"/>
    </source>
</evidence>
<feature type="transmembrane region" description="Helical" evidence="6">
    <location>
        <begin position="183"/>
        <end position="203"/>
    </location>
</feature>
<dbReference type="Proteomes" id="UP000214365">
    <property type="component" value="Unassembled WGS sequence"/>
</dbReference>
<dbReference type="InterPro" id="IPR049326">
    <property type="entry name" value="Rhodopsin_dom_fungi"/>
</dbReference>
<evidence type="ECO:0000259" key="7">
    <source>
        <dbReference type="Pfam" id="PF20684"/>
    </source>
</evidence>
<dbReference type="Pfam" id="PF20684">
    <property type="entry name" value="Fung_rhodopsin"/>
    <property type="match status" value="1"/>
</dbReference>
<feature type="transmembrane region" description="Helical" evidence="6">
    <location>
        <begin position="251"/>
        <end position="271"/>
    </location>
</feature>
<protein>
    <recommendedName>
        <fullName evidence="7">Rhodopsin domain-containing protein</fullName>
    </recommendedName>
</protein>
<evidence type="ECO:0000313" key="8">
    <source>
        <dbReference type="EMBL" id="OKL58950.1"/>
    </source>
</evidence>
<dbReference type="PANTHER" id="PTHR33048:SF155">
    <property type="entry name" value="INTEGRAL MEMBRANE PROTEIN"/>
    <property type="match status" value="1"/>
</dbReference>
<evidence type="ECO:0000313" key="9">
    <source>
        <dbReference type="Proteomes" id="UP000214365"/>
    </source>
</evidence>
<dbReference type="PANTHER" id="PTHR33048">
    <property type="entry name" value="PTH11-LIKE INTEGRAL MEMBRANE PROTEIN (AFU_ORTHOLOGUE AFUA_5G11245)"/>
    <property type="match status" value="1"/>
</dbReference>
<accession>A0A225AEI5</accession>
<dbReference type="InterPro" id="IPR052337">
    <property type="entry name" value="SAT4-like"/>
</dbReference>
<comment type="similarity">
    <text evidence="5">Belongs to the SAT4 family.</text>
</comment>
<sequence>MSAFDTNVDFNQSRGREINVIGWVFTGIAMGAVGLKLFHRGHMSKNLGWDDFFIFLSLSFSIIATAFVSYAATLGLGRHTAAVVADYGMGRYSEAAKWQIIAFPFNIGSFSFPNISIAILINHILGPNKYRQIALYIMSTFQVIFAMISAILVFVQCKPSKMLWDPTVGGTCWNADIFDDFTYWVSAYTATTDAILAFVPINVFRKLQMPASTKWSVCIMMGLTLLSAIVTIVKATYLHLFTNHTDPLYDVVPLVLWGLIEQNVVIVAACIPTLRPLFREVFADYGTHTHSNSIIKHGLNAILGHASHAASESAIPLDQPKACIDKDSNNTSQIWRTRENFKHITQIGIVRVLGPAEPNDQG</sequence>
<evidence type="ECO:0000256" key="5">
    <source>
        <dbReference type="ARBA" id="ARBA00038359"/>
    </source>
</evidence>
<gene>
    <name evidence="8" type="ORF">UA08_05526</name>
</gene>
<dbReference type="GO" id="GO:0016020">
    <property type="term" value="C:membrane"/>
    <property type="evidence" value="ECO:0007669"/>
    <property type="project" value="UniProtKB-SubCell"/>
</dbReference>
<evidence type="ECO:0000256" key="3">
    <source>
        <dbReference type="ARBA" id="ARBA00022989"/>
    </source>
</evidence>
<reference evidence="8 9" key="1">
    <citation type="submission" date="2015-06" db="EMBL/GenBank/DDBJ databases">
        <title>Talaromyces atroroseus IBT 11181 draft genome.</title>
        <authorList>
            <person name="Rasmussen K.B."/>
            <person name="Rasmussen S."/>
            <person name="Petersen B."/>
            <person name="Sicheritz-Ponten T."/>
            <person name="Mortensen U.H."/>
            <person name="Thrane U."/>
        </authorList>
    </citation>
    <scope>NUCLEOTIDE SEQUENCE [LARGE SCALE GENOMIC DNA]</scope>
    <source>
        <strain evidence="8 9">IBT 11181</strain>
    </source>
</reference>
<comment type="caution">
    <text evidence="8">The sequence shown here is derived from an EMBL/GenBank/DDBJ whole genome shotgun (WGS) entry which is preliminary data.</text>
</comment>
<dbReference type="GeneID" id="31005282"/>
<keyword evidence="4 6" id="KW-0472">Membrane</keyword>
<organism evidence="8 9">
    <name type="scientific">Talaromyces atroroseus</name>
    <dbReference type="NCBI Taxonomy" id="1441469"/>
    <lineage>
        <taxon>Eukaryota</taxon>
        <taxon>Fungi</taxon>
        <taxon>Dikarya</taxon>
        <taxon>Ascomycota</taxon>
        <taxon>Pezizomycotina</taxon>
        <taxon>Eurotiomycetes</taxon>
        <taxon>Eurotiomycetidae</taxon>
        <taxon>Eurotiales</taxon>
        <taxon>Trichocomaceae</taxon>
        <taxon>Talaromyces</taxon>
        <taxon>Talaromyces sect. Trachyspermi</taxon>
    </lineage>
</organism>
<feature type="transmembrane region" description="Helical" evidence="6">
    <location>
        <begin position="51"/>
        <end position="72"/>
    </location>
</feature>
<feature type="domain" description="Rhodopsin" evidence="7">
    <location>
        <begin position="36"/>
        <end position="279"/>
    </location>
</feature>
<dbReference type="RefSeq" id="XP_020119071.1">
    <property type="nucleotide sequence ID" value="XM_020268322.1"/>
</dbReference>
<dbReference type="OrthoDB" id="5417887at2759"/>
<dbReference type="STRING" id="1441469.A0A225AEI5"/>
<dbReference type="EMBL" id="LFMY01000008">
    <property type="protein sequence ID" value="OKL58950.1"/>
    <property type="molecule type" value="Genomic_DNA"/>
</dbReference>
<keyword evidence="2 6" id="KW-0812">Transmembrane</keyword>
<feature type="transmembrane region" description="Helical" evidence="6">
    <location>
        <begin position="20"/>
        <end position="39"/>
    </location>
</feature>
<comment type="subcellular location">
    <subcellularLocation>
        <location evidence="1">Membrane</location>
        <topology evidence="1">Multi-pass membrane protein</topology>
    </subcellularLocation>
</comment>
<evidence type="ECO:0000256" key="4">
    <source>
        <dbReference type="ARBA" id="ARBA00023136"/>
    </source>
</evidence>
<name>A0A225AEI5_TALAT</name>
<feature type="transmembrane region" description="Helical" evidence="6">
    <location>
        <begin position="133"/>
        <end position="155"/>
    </location>
</feature>
<keyword evidence="9" id="KW-1185">Reference proteome</keyword>